<dbReference type="EMBL" id="JAVDTR010000015">
    <property type="protein sequence ID" value="MDR6726155.1"/>
    <property type="molecule type" value="Genomic_DNA"/>
</dbReference>
<evidence type="ECO:0000313" key="1">
    <source>
        <dbReference type="EMBL" id="MDR6726155.1"/>
    </source>
</evidence>
<name>A0AAP5LQY0_PAEAM</name>
<accession>A0AAP5LQY0</accession>
<organism evidence="1 2">
    <name type="scientific">Paenibacillus amylolyticus</name>
    <dbReference type="NCBI Taxonomy" id="1451"/>
    <lineage>
        <taxon>Bacteria</taxon>
        <taxon>Bacillati</taxon>
        <taxon>Bacillota</taxon>
        <taxon>Bacilli</taxon>
        <taxon>Bacillales</taxon>
        <taxon>Paenibacillaceae</taxon>
        <taxon>Paenibacillus</taxon>
    </lineage>
</organism>
<proteinExistence type="predicted"/>
<comment type="caution">
    <text evidence="1">The sequence shown here is derived from an EMBL/GenBank/DDBJ whole genome shotgun (WGS) entry which is preliminary data.</text>
</comment>
<dbReference type="Proteomes" id="UP001254832">
    <property type="component" value="Unassembled WGS sequence"/>
</dbReference>
<dbReference type="RefSeq" id="WP_310144102.1">
    <property type="nucleotide sequence ID" value="NZ_JAVDTR010000015.1"/>
</dbReference>
<protein>
    <submittedName>
        <fullName evidence="1">Uncharacterized protein</fullName>
    </submittedName>
</protein>
<evidence type="ECO:0000313" key="2">
    <source>
        <dbReference type="Proteomes" id="UP001254832"/>
    </source>
</evidence>
<reference evidence="1" key="1">
    <citation type="submission" date="2023-07" db="EMBL/GenBank/DDBJ databases">
        <title>Sorghum-associated microbial communities from plants grown in Nebraska, USA.</title>
        <authorList>
            <person name="Schachtman D."/>
        </authorList>
    </citation>
    <scope>NUCLEOTIDE SEQUENCE</scope>
    <source>
        <strain evidence="1">BE80</strain>
    </source>
</reference>
<gene>
    <name evidence="1" type="ORF">J2W91_004661</name>
</gene>
<sequence length="176" mass="20853">MNIDIDKLYEKYVSLNIPNPFSLDDIYRRLTKMYYAEEVDLSYYSSLSRDPEANFENATVAYVFHDERGIQKLLKLNNANEIHEGMEFGWVMNSTQIGVSHVLTLEICIFYGIRTEDMYLGNLEFEEYLVALYLTGHIQFDNDTQIDHLVERYRQGYYFRHFGAYNGSGMYLYNYV</sequence>
<dbReference type="AlphaFoldDB" id="A0AAP5LQY0"/>